<evidence type="ECO:0000313" key="1">
    <source>
        <dbReference type="EMBL" id="JAD63320.1"/>
    </source>
</evidence>
<organism evidence="1">
    <name type="scientific">Arundo donax</name>
    <name type="common">Giant reed</name>
    <name type="synonym">Donax arundinaceus</name>
    <dbReference type="NCBI Taxonomy" id="35708"/>
    <lineage>
        <taxon>Eukaryota</taxon>
        <taxon>Viridiplantae</taxon>
        <taxon>Streptophyta</taxon>
        <taxon>Embryophyta</taxon>
        <taxon>Tracheophyta</taxon>
        <taxon>Spermatophyta</taxon>
        <taxon>Magnoliopsida</taxon>
        <taxon>Liliopsida</taxon>
        <taxon>Poales</taxon>
        <taxon>Poaceae</taxon>
        <taxon>PACMAD clade</taxon>
        <taxon>Arundinoideae</taxon>
        <taxon>Arundineae</taxon>
        <taxon>Arundo</taxon>
    </lineage>
</organism>
<sequence>MGNKDAVMGRAVRECRYRCSYTL</sequence>
<name>A0A0A9BQ37_ARUDO</name>
<protein>
    <submittedName>
        <fullName evidence="1">Uncharacterized protein</fullName>
    </submittedName>
</protein>
<accession>A0A0A9BQ37</accession>
<reference evidence="1" key="1">
    <citation type="submission" date="2014-09" db="EMBL/GenBank/DDBJ databases">
        <authorList>
            <person name="Magalhaes I.L.F."/>
            <person name="Oliveira U."/>
            <person name="Santos F.R."/>
            <person name="Vidigal T.H.D.A."/>
            <person name="Brescovit A.D."/>
            <person name="Santos A.J."/>
        </authorList>
    </citation>
    <scope>NUCLEOTIDE SEQUENCE</scope>
    <source>
        <tissue evidence="1">Shoot tissue taken approximately 20 cm above the soil surface</tissue>
    </source>
</reference>
<dbReference type="EMBL" id="GBRH01234575">
    <property type="protein sequence ID" value="JAD63320.1"/>
    <property type="molecule type" value="Transcribed_RNA"/>
</dbReference>
<reference evidence="1" key="2">
    <citation type="journal article" date="2015" name="Data Brief">
        <title>Shoot transcriptome of the giant reed, Arundo donax.</title>
        <authorList>
            <person name="Barrero R.A."/>
            <person name="Guerrero F.D."/>
            <person name="Moolhuijzen P."/>
            <person name="Goolsby J.A."/>
            <person name="Tidwell J."/>
            <person name="Bellgard S.E."/>
            <person name="Bellgard M.I."/>
        </authorList>
    </citation>
    <scope>NUCLEOTIDE SEQUENCE</scope>
    <source>
        <tissue evidence="1">Shoot tissue taken approximately 20 cm above the soil surface</tissue>
    </source>
</reference>
<dbReference type="AlphaFoldDB" id="A0A0A9BQ37"/>
<proteinExistence type="predicted"/>